<evidence type="ECO:0000313" key="3">
    <source>
        <dbReference type="Proteomes" id="UP000007796"/>
    </source>
</evidence>
<keyword evidence="3" id="KW-1185">Reference proteome</keyword>
<dbReference type="AlphaFoldDB" id="F0XRX0"/>
<dbReference type="HOGENOM" id="CLU_631693_0_0_1"/>
<evidence type="ECO:0000313" key="2">
    <source>
        <dbReference type="EMBL" id="EFW99510.1"/>
    </source>
</evidence>
<accession>F0XRX0</accession>
<dbReference type="EMBL" id="GL629990">
    <property type="protein sequence ID" value="EFW99510.1"/>
    <property type="molecule type" value="Genomic_DNA"/>
</dbReference>
<dbReference type="InterPro" id="IPR010730">
    <property type="entry name" value="HET"/>
</dbReference>
<proteinExistence type="predicted"/>
<dbReference type="OrthoDB" id="20872at2759"/>
<dbReference type="InParanoid" id="F0XRX0"/>
<sequence length="434" mass="48238">MRLINVHDLKLCEFSGGASGTPQYAILSHTWGSDDEEVSFHDLNRERSELTTGKKGYAKITGCCRLAEADGIDWVWIDTCCTNKLSSTELSEAINSMFQWYAQSEVCYAFLSDVDGAAVRAEQQIESAVPDVAKVLGRSRWFKRGWTLQELLAPDEVVFVDRCWREMGTKRTLSVALECPPCFSINPAIDQAREKTTNESLHVLLRIHAPSLMCLDPALIRHLQPQSALHIFCHRPEEDVAVRRSVQKGDHAPHLRFRHVLQAGYIPVAIYDHVRTISPILIPDLGHGSSDNVDSIGKGNSDDIFSNSDGIGLFPRHALLRYMNASGHNQLPATVADLAKQPRVQRPSISAFYIRLDMYKPSTGVFDKPDPETPNFSKIDRLEGFSPAWTMDMSANSRSEIGSTSGQSVVVCSQKTGSSRFLTVSMEEKRGVDG</sequence>
<dbReference type="PANTHER" id="PTHR10622:SF10">
    <property type="entry name" value="HET DOMAIN-CONTAINING PROTEIN"/>
    <property type="match status" value="1"/>
</dbReference>
<name>F0XRX0_GROCL</name>
<dbReference type="STRING" id="655863.F0XRX0"/>
<dbReference type="Pfam" id="PF06985">
    <property type="entry name" value="HET"/>
    <property type="match status" value="1"/>
</dbReference>
<dbReference type="Proteomes" id="UP000007796">
    <property type="component" value="Unassembled WGS sequence"/>
</dbReference>
<evidence type="ECO:0000259" key="1">
    <source>
        <dbReference type="Pfam" id="PF06985"/>
    </source>
</evidence>
<dbReference type="RefSeq" id="XP_014168993.1">
    <property type="nucleotide sequence ID" value="XM_014313518.1"/>
</dbReference>
<dbReference type="PANTHER" id="PTHR10622">
    <property type="entry name" value="HET DOMAIN-CONTAINING PROTEIN"/>
    <property type="match status" value="1"/>
</dbReference>
<reference evidence="2 3" key="1">
    <citation type="journal article" date="2011" name="Proc. Natl. Acad. Sci. U.S.A.">
        <title>Genome and transcriptome analyses of the mountain pine beetle-fungal symbiont Grosmannia clavigera, a lodgepole pine pathogen.</title>
        <authorList>
            <person name="DiGuistini S."/>
            <person name="Wang Y."/>
            <person name="Liao N.Y."/>
            <person name="Taylor G."/>
            <person name="Tanguay P."/>
            <person name="Feau N."/>
            <person name="Henrissat B."/>
            <person name="Chan S.K."/>
            <person name="Hesse-Orce U."/>
            <person name="Alamouti S.M."/>
            <person name="Tsui C.K.M."/>
            <person name="Docking R.T."/>
            <person name="Levasseur A."/>
            <person name="Haridas S."/>
            <person name="Robertson G."/>
            <person name="Birol I."/>
            <person name="Holt R.A."/>
            <person name="Marra M.A."/>
            <person name="Hamelin R.C."/>
            <person name="Hirst M."/>
            <person name="Jones S.J.M."/>
            <person name="Bohlmann J."/>
            <person name="Breuil C."/>
        </authorList>
    </citation>
    <scope>NUCLEOTIDE SEQUENCE [LARGE SCALE GENOMIC DNA]</scope>
    <source>
        <strain evidence="3">kw1407 / UAMH 11150</strain>
    </source>
</reference>
<gene>
    <name evidence="2" type="ORF">CMQ_7878</name>
</gene>
<feature type="domain" description="Heterokaryon incompatibility" evidence="1">
    <location>
        <begin position="24"/>
        <end position="125"/>
    </location>
</feature>
<dbReference type="GeneID" id="25981470"/>
<protein>
    <submittedName>
        <fullName evidence="2">Het domain containing protein</fullName>
    </submittedName>
</protein>
<organism evidence="3">
    <name type="scientific">Grosmannia clavigera (strain kw1407 / UAMH 11150)</name>
    <name type="common">Blue stain fungus</name>
    <name type="synonym">Graphiocladiella clavigera</name>
    <dbReference type="NCBI Taxonomy" id="655863"/>
    <lineage>
        <taxon>Eukaryota</taxon>
        <taxon>Fungi</taxon>
        <taxon>Dikarya</taxon>
        <taxon>Ascomycota</taxon>
        <taxon>Pezizomycotina</taxon>
        <taxon>Sordariomycetes</taxon>
        <taxon>Sordariomycetidae</taxon>
        <taxon>Ophiostomatales</taxon>
        <taxon>Ophiostomataceae</taxon>
        <taxon>Leptographium</taxon>
    </lineage>
</organism>